<evidence type="ECO:0000256" key="10">
    <source>
        <dbReference type="ARBA" id="ARBA00041704"/>
    </source>
</evidence>
<protein>
    <recommendedName>
        <fullName evidence="9">Zinc transporter ZIP6</fullName>
    </recommendedName>
    <alternativeName>
        <fullName evidence="11">Solute carrier family 39 member 6</fullName>
    </alternativeName>
    <alternativeName>
        <fullName evidence="10">Zrt- and Irt-like protein 6</fullName>
    </alternativeName>
</protein>
<feature type="transmembrane region" description="Helical" evidence="13">
    <location>
        <begin position="502"/>
        <end position="524"/>
    </location>
</feature>
<feature type="signal peptide" evidence="14">
    <location>
        <begin position="1"/>
        <end position="27"/>
    </location>
</feature>
<feature type="compositionally biased region" description="Basic residues" evidence="12">
    <location>
        <begin position="107"/>
        <end position="124"/>
    </location>
</feature>
<feature type="chain" id="PRO_5017426784" description="Zinc transporter ZIP6" evidence="14">
    <location>
        <begin position="28"/>
        <end position="893"/>
    </location>
</feature>
<feature type="compositionally biased region" description="Basic and acidic residues" evidence="12">
    <location>
        <begin position="157"/>
        <end position="166"/>
    </location>
</feature>
<sequence length="893" mass="99704">MMKEEKSRAALAVIVLLAASLSGGVFSASSDCSPSATETNSPVRLLSAVVDAQRAEQSQRRHLEALFNRYGENGTISLAGLKRLLQNVGLDRIRTVMVQHHEQPGHHDHHHHHHHHEGHHHHHHDNNNGSHHLKHIHTEPSQPRKSPKASENQDATPGKKMENPESHHNLYDKKAAAAQVETTPVYSAQLAVKPDEAHNRQNGSLVQPSPAGEETTAMTSARADTESQTQAAAVSQGGDRNHDHDHHNHDHDDHDHNHDEHNHNHDDHNHDDHGHNHVDHGHNHDEHDHNHDDHGHNHDDHDYHQDDHGHNHDDHGYNHDDHDHNHDDHGYNHDDHDHNHDDHDHNHDDHGYNHDDHDHNHDDHSFSHDHSHMNQSLENVECLNVSSILSSHGMSQDVGLTLRDFSLLCPALLNQIDFGACILHEDASEHGERDHKHHKHAHSHHGDHNHSDHDHSEHTGGESGKNIATAWVGGFVSITIISLLSLLGVVLIPLMNRVFFKFLLSFLVALAVGTLSGDAFLHLIPHSQGGHHHHHEDSGMNMEGHHAHDEQGENLDGVWKGLTALAGVYFMFLIEHFLTLGKMYKDKKQKIQKKWDQNDKADPEKQPALEETDLKPPEDVETNGAGAFGDHSSSLHGGSVAEEEQVMLAPQVSVVSPQGYSRSSGATAYTAEDCENKCHSHFHDTVGQADSMHHHHHDYHHILHHHHSQNHHPHSHSHSYSEQHFQQAGVATLAWMVIMGDGLHNFSDGLAIGAAFTEGLSSGLSTSVAVFCHELPHELGDFAVLLKAGMTVRQAMLYNMLSAMMAYFGMVTGILIGHFAENISTWIFALTAGLFMYVALVDMVPEMLHNDAGDHGFSHWGFFLLQNAGILLGFCIMLLIAIFEHKIQLDLGY</sequence>
<reference evidence="15" key="2">
    <citation type="submission" date="2025-09" db="UniProtKB">
        <authorList>
            <consortium name="Ensembl"/>
        </authorList>
    </citation>
    <scope>IDENTIFICATION</scope>
</reference>
<feature type="compositionally biased region" description="Basic and acidic residues" evidence="12">
    <location>
        <begin position="594"/>
        <end position="618"/>
    </location>
</feature>
<dbReference type="InterPro" id="IPR050799">
    <property type="entry name" value="ZIP_Transporter"/>
</dbReference>
<dbReference type="GeneTree" id="ENSGT00940000156387"/>
<dbReference type="Ensembl" id="ENSSLDT00000011381.1">
    <property type="protein sequence ID" value="ENSSLDP00000010980.1"/>
    <property type="gene ID" value="ENSSLDG00000008739.1"/>
</dbReference>
<evidence type="ECO:0000256" key="14">
    <source>
        <dbReference type="SAM" id="SignalP"/>
    </source>
</evidence>
<dbReference type="RefSeq" id="XP_023253997.1">
    <property type="nucleotide sequence ID" value="XM_023398229.1"/>
</dbReference>
<evidence type="ECO:0000313" key="16">
    <source>
        <dbReference type="Proteomes" id="UP000261360"/>
    </source>
</evidence>
<dbReference type="AlphaFoldDB" id="A0A3B4X4L9"/>
<evidence type="ECO:0000256" key="6">
    <source>
        <dbReference type="ARBA" id="ARBA00023136"/>
    </source>
</evidence>
<feature type="compositionally biased region" description="Basic and acidic residues" evidence="12">
    <location>
        <begin position="239"/>
        <end position="372"/>
    </location>
</feature>
<name>A0A3B4X4L9_SERLL</name>
<evidence type="ECO:0000313" key="15">
    <source>
        <dbReference type="Ensembl" id="ENSSLDP00000010980.1"/>
    </source>
</evidence>
<feature type="region of interest" description="Disordered" evidence="12">
    <location>
        <begin position="594"/>
        <end position="638"/>
    </location>
</feature>
<evidence type="ECO:0000256" key="7">
    <source>
        <dbReference type="ARBA" id="ARBA00023180"/>
    </source>
</evidence>
<evidence type="ECO:0000256" key="4">
    <source>
        <dbReference type="ARBA" id="ARBA00022692"/>
    </source>
</evidence>
<dbReference type="GO" id="GO:0140410">
    <property type="term" value="F:monoatomic cation:bicarbonate symporter activity"/>
    <property type="evidence" value="ECO:0007669"/>
    <property type="project" value="TreeGrafter"/>
</dbReference>
<dbReference type="GO" id="GO:0005886">
    <property type="term" value="C:plasma membrane"/>
    <property type="evidence" value="ECO:0007669"/>
    <property type="project" value="UniProtKB-SubCell"/>
</dbReference>
<dbReference type="PANTHER" id="PTHR12191:SF22">
    <property type="entry name" value="ZINC TRANSPORTER ZIP6"/>
    <property type="match status" value="1"/>
</dbReference>
<dbReference type="GO" id="GO:0071578">
    <property type="term" value="P:zinc ion import across plasma membrane"/>
    <property type="evidence" value="ECO:0007669"/>
    <property type="project" value="TreeGrafter"/>
</dbReference>
<comment type="catalytic activity">
    <reaction evidence="8">
        <text>Zn(2+)(in) = Zn(2+)(out)</text>
        <dbReference type="Rhea" id="RHEA:29351"/>
        <dbReference type="ChEBI" id="CHEBI:29105"/>
    </reaction>
</comment>
<evidence type="ECO:0000256" key="5">
    <source>
        <dbReference type="ARBA" id="ARBA00022989"/>
    </source>
</evidence>
<evidence type="ECO:0000256" key="8">
    <source>
        <dbReference type="ARBA" id="ARBA00034634"/>
    </source>
</evidence>
<feature type="transmembrane region" description="Helical" evidence="13">
    <location>
        <begin position="471"/>
        <end position="495"/>
    </location>
</feature>
<evidence type="ECO:0000256" key="12">
    <source>
        <dbReference type="SAM" id="MobiDB-lite"/>
    </source>
</evidence>
<feature type="transmembrane region" description="Helical" evidence="13">
    <location>
        <begin position="823"/>
        <end position="841"/>
    </location>
</feature>
<feature type="region of interest" description="Disordered" evidence="12">
    <location>
        <begin position="102"/>
        <end position="166"/>
    </location>
</feature>
<keyword evidence="3" id="KW-1003">Cell membrane</keyword>
<evidence type="ECO:0000256" key="11">
    <source>
        <dbReference type="ARBA" id="ARBA00042779"/>
    </source>
</evidence>
<keyword evidence="6 13" id="KW-0472">Membrane</keyword>
<comment type="similarity">
    <text evidence="2">Belongs to the ZIP transporter (TC 2.A.5) family.</text>
</comment>
<dbReference type="PANTHER" id="PTHR12191">
    <property type="entry name" value="SOLUTE CARRIER FAMILY 39"/>
    <property type="match status" value="1"/>
</dbReference>
<dbReference type="STRING" id="1841481.ENSSLDP00000010980"/>
<dbReference type="CTD" id="25800"/>
<dbReference type="InterPro" id="IPR003689">
    <property type="entry name" value="ZIP"/>
</dbReference>
<dbReference type="GeneID" id="111648370"/>
<dbReference type="KEGG" id="slal:111648370"/>
<feature type="transmembrane region" description="Helical" evidence="13">
    <location>
        <begin position="562"/>
        <end position="584"/>
    </location>
</feature>
<evidence type="ECO:0000256" key="9">
    <source>
        <dbReference type="ARBA" id="ARBA00039393"/>
    </source>
</evidence>
<keyword evidence="16" id="KW-1185">Reference proteome</keyword>
<keyword evidence="14" id="KW-0732">Signal</keyword>
<feature type="transmembrane region" description="Helical" evidence="13">
    <location>
        <begin position="796"/>
        <end position="817"/>
    </location>
</feature>
<evidence type="ECO:0000256" key="13">
    <source>
        <dbReference type="SAM" id="Phobius"/>
    </source>
</evidence>
<reference evidence="15" key="1">
    <citation type="submission" date="2025-08" db="UniProtKB">
        <authorList>
            <consortium name="Ensembl"/>
        </authorList>
    </citation>
    <scope>IDENTIFICATION</scope>
</reference>
<feature type="region of interest" description="Disordered" evidence="12">
    <location>
        <begin position="529"/>
        <end position="549"/>
    </location>
</feature>
<keyword evidence="4 13" id="KW-0812">Transmembrane</keyword>
<dbReference type="Pfam" id="PF02535">
    <property type="entry name" value="Zip"/>
    <property type="match status" value="1"/>
</dbReference>
<evidence type="ECO:0000256" key="2">
    <source>
        <dbReference type="ARBA" id="ARBA00006939"/>
    </source>
</evidence>
<comment type="subcellular location">
    <subcellularLocation>
        <location evidence="1">Cell membrane</location>
        <topology evidence="1">Multi-pass membrane protein</topology>
    </subcellularLocation>
</comment>
<evidence type="ECO:0000256" key="3">
    <source>
        <dbReference type="ARBA" id="ARBA00022475"/>
    </source>
</evidence>
<feature type="compositionally biased region" description="Basic and acidic residues" evidence="12">
    <location>
        <begin position="444"/>
        <end position="460"/>
    </location>
</feature>
<proteinExistence type="inferred from homology"/>
<evidence type="ECO:0000256" key="1">
    <source>
        <dbReference type="ARBA" id="ARBA00004651"/>
    </source>
</evidence>
<dbReference type="GO" id="GO:0030003">
    <property type="term" value="P:intracellular monoatomic cation homeostasis"/>
    <property type="evidence" value="ECO:0007669"/>
    <property type="project" value="TreeGrafter"/>
</dbReference>
<keyword evidence="7" id="KW-0325">Glycoprotein</keyword>
<feature type="compositionally biased region" description="Basic and acidic residues" evidence="12">
    <location>
        <begin position="535"/>
        <end position="549"/>
    </location>
</feature>
<feature type="transmembrane region" description="Helical" evidence="13">
    <location>
        <begin position="862"/>
        <end position="883"/>
    </location>
</feature>
<keyword evidence="5 13" id="KW-1133">Transmembrane helix</keyword>
<feature type="compositionally biased region" description="Polar residues" evidence="12">
    <location>
        <begin position="139"/>
        <end position="155"/>
    </location>
</feature>
<dbReference type="GO" id="GO:0005385">
    <property type="term" value="F:zinc ion transmembrane transporter activity"/>
    <property type="evidence" value="ECO:0007669"/>
    <property type="project" value="TreeGrafter"/>
</dbReference>
<dbReference type="Proteomes" id="UP000261360">
    <property type="component" value="Unplaced"/>
</dbReference>
<organism evidence="15 16">
    <name type="scientific">Seriola lalandi dorsalis</name>
    <dbReference type="NCBI Taxonomy" id="1841481"/>
    <lineage>
        <taxon>Eukaryota</taxon>
        <taxon>Metazoa</taxon>
        <taxon>Chordata</taxon>
        <taxon>Craniata</taxon>
        <taxon>Vertebrata</taxon>
        <taxon>Euteleostomi</taxon>
        <taxon>Actinopterygii</taxon>
        <taxon>Neopterygii</taxon>
        <taxon>Teleostei</taxon>
        <taxon>Neoteleostei</taxon>
        <taxon>Acanthomorphata</taxon>
        <taxon>Carangaria</taxon>
        <taxon>Carangiformes</taxon>
        <taxon>Carangidae</taxon>
        <taxon>Seriola</taxon>
    </lineage>
</organism>
<dbReference type="OrthoDB" id="200954at2759"/>
<feature type="region of interest" description="Disordered" evidence="12">
    <location>
        <begin position="192"/>
        <end position="372"/>
    </location>
</feature>
<accession>A0A3B4X4L9</accession>
<feature type="region of interest" description="Disordered" evidence="12">
    <location>
        <begin position="431"/>
        <end position="462"/>
    </location>
</feature>